<sequence>MSCSSTHHHRQHHPQQPQQQQADSDVFGAVVAPSATVLCFTDSTGSNYQPALPSSRLSSSCALLAAEFDRSQQTPVIVAPGSSGHVPLRPPSVVVRSPSASSSTSTSSVFTAANLYDSAVSLAASAPCITAQSCCYHLSDESCTATAHSPIMQPSCSASSTPSFIYPSNFFQPYYGLSPTLSEFNVLQMCCQPLFTEVCFLFTIFYICFNARAPYSVVRMVIFNSRPVRLIHASCSIDAVHFGMSCLKNDGVINRTHVAMHQTW</sequence>
<evidence type="ECO:0000313" key="4">
    <source>
        <dbReference type="WBParaSite" id="GPUH_0001615901-mRNA-1"/>
    </source>
</evidence>
<dbReference type="EMBL" id="UYRT01083340">
    <property type="protein sequence ID" value="VDN27320.1"/>
    <property type="molecule type" value="Genomic_DNA"/>
</dbReference>
<reference evidence="2 3" key="2">
    <citation type="submission" date="2018-11" db="EMBL/GenBank/DDBJ databases">
        <authorList>
            <consortium name="Pathogen Informatics"/>
        </authorList>
    </citation>
    <scope>NUCLEOTIDE SEQUENCE [LARGE SCALE GENOMIC DNA]</scope>
</reference>
<dbReference type="AlphaFoldDB" id="A0A183E596"/>
<keyword evidence="3" id="KW-1185">Reference proteome</keyword>
<accession>A0A183E596</accession>
<evidence type="ECO:0000313" key="3">
    <source>
        <dbReference type="Proteomes" id="UP000271098"/>
    </source>
</evidence>
<evidence type="ECO:0000313" key="2">
    <source>
        <dbReference type="EMBL" id="VDN27320.1"/>
    </source>
</evidence>
<organism evidence="4">
    <name type="scientific">Gongylonema pulchrum</name>
    <dbReference type="NCBI Taxonomy" id="637853"/>
    <lineage>
        <taxon>Eukaryota</taxon>
        <taxon>Metazoa</taxon>
        <taxon>Ecdysozoa</taxon>
        <taxon>Nematoda</taxon>
        <taxon>Chromadorea</taxon>
        <taxon>Rhabditida</taxon>
        <taxon>Spirurina</taxon>
        <taxon>Spiruromorpha</taxon>
        <taxon>Spiruroidea</taxon>
        <taxon>Gongylonematidae</taxon>
        <taxon>Gongylonema</taxon>
    </lineage>
</organism>
<dbReference type="WBParaSite" id="GPUH_0001615901-mRNA-1">
    <property type="protein sequence ID" value="GPUH_0001615901-mRNA-1"/>
    <property type="gene ID" value="GPUH_0001615901"/>
</dbReference>
<protein>
    <submittedName>
        <fullName evidence="2 4">Uncharacterized protein</fullName>
    </submittedName>
</protein>
<proteinExistence type="predicted"/>
<name>A0A183E596_9BILA</name>
<evidence type="ECO:0000256" key="1">
    <source>
        <dbReference type="SAM" id="MobiDB-lite"/>
    </source>
</evidence>
<gene>
    <name evidence="2" type="ORF">GPUH_LOCUS16139</name>
</gene>
<reference evidence="4" key="1">
    <citation type="submission" date="2016-06" db="UniProtKB">
        <authorList>
            <consortium name="WormBaseParasite"/>
        </authorList>
    </citation>
    <scope>IDENTIFICATION</scope>
</reference>
<feature type="region of interest" description="Disordered" evidence="1">
    <location>
        <begin position="1"/>
        <end position="24"/>
    </location>
</feature>
<dbReference type="OrthoDB" id="5868477at2759"/>
<dbReference type="Proteomes" id="UP000271098">
    <property type="component" value="Unassembled WGS sequence"/>
</dbReference>
<feature type="compositionally biased region" description="Basic residues" evidence="1">
    <location>
        <begin position="1"/>
        <end position="13"/>
    </location>
</feature>